<keyword evidence="8" id="KW-1185">Reference proteome</keyword>
<accession>A0ABR2JDZ9</accession>
<dbReference type="PROSITE" id="PS51778">
    <property type="entry name" value="VAST"/>
    <property type="match status" value="1"/>
</dbReference>
<comment type="caution">
    <text evidence="7">The sequence shown here is derived from an EMBL/GenBank/DDBJ whole genome shotgun (WGS) entry which is preliminary data.</text>
</comment>
<sequence>MNNQDDIIRKFSCFLVQKVSTNGSLVVGTKTISFELSSQKKKSIIIDYQSITNIDLQASFGDVITNFEISVGDQKYNFSGIHDIQALNDLIHLRQKILQEPKVDYGFINQDKSVVQFTDLNDPQLIYSCIIPATLDQIKEKILSKTFFSEIYASFGSTDVNLEEWTIKNGYRERTIYYNKLLIIPIFGKKLLHLSELQRLFEMPKKIGISVTSDLGDTPFADCFDPQVQLVFDDKGGSVEFLCKIDVIWSKSPAVESIIQNQTVSSTKEFYATLGNRLLSTFGGDEEEKPKEEDEEEKYEDEFAKTKKIYKIAIIALILTLILTCHFKYRNKYEKKQFAHFLIKMAILGNFLLLLVFF</sequence>
<evidence type="ECO:0000313" key="7">
    <source>
        <dbReference type="EMBL" id="KAK8875651.1"/>
    </source>
</evidence>
<keyword evidence="2 5" id="KW-0812">Transmembrane</keyword>
<comment type="subcellular location">
    <subcellularLocation>
        <location evidence="1">Membrane</location>
    </subcellularLocation>
</comment>
<dbReference type="InterPro" id="IPR011993">
    <property type="entry name" value="PH-like_dom_sf"/>
</dbReference>
<evidence type="ECO:0000256" key="4">
    <source>
        <dbReference type="ARBA" id="ARBA00023136"/>
    </source>
</evidence>
<proteinExistence type="predicted"/>
<dbReference type="Pfam" id="PF16016">
    <property type="entry name" value="VASt"/>
    <property type="match status" value="1"/>
</dbReference>
<evidence type="ECO:0000256" key="1">
    <source>
        <dbReference type="ARBA" id="ARBA00004370"/>
    </source>
</evidence>
<evidence type="ECO:0000256" key="5">
    <source>
        <dbReference type="SAM" id="Phobius"/>
    </source>
</evidence>
<reference evidence="7 8" key="1">
    <citation type="submission" date="2024-04" db="EMBL/GenBank/DDBJ databases">
        <title>Tritrichomonas musculus Genome.</title>
        <authorList>
            <person name="Alves-Ferreira E."/>
            <person name="Grigg M."/>
            <person name="Lorenzi H."/>
            <person name="Galac M."/>
        </authorList>
    </citation>
    <scope>NUCLEOTIDE SEQUENCE [LARGE SCALE GENOMIC DNA]</scope>
    <source>
        <strain evidence="7 8">EAF2021</strain>
    </source>
</reference>
<keyword evidence="4 5" id="KW-0472">Membrane</keyword>
<dbReference type="InterPro" id="IPR031968">
    <property type="entry name" value="VASt"/>
</dbReference>
<organism evidence="7 8">
    <name type="scientific">Tritrichomonas musculus</name>
    <dbReference type="NCBI Taxonomy" id="1915356"/>
    <lineage>
        <taxon>Eukaryota</taxon>
        <taxon>Metamonada</taxon>
        <taxon>Parabasalia</taxon>
        <taxon>Tritrichomonadida</taxon>
        <taxon>Tritrichomonadidae</taxon>
        <taxon>Tritrichomonas</taxon>
    </lineage>
</organism>
<keyword evidence="3 5" id="KW-1133">Transmembrane helix</keyword>
<feature type="transmembrane region" description="Helical" evidence="5">
    <location>
        <begin position="309"/>
        <end position="329"/>
    </location>
</feature>
<dbReference type="EMBL" id="JAPFFF010000012">
    <property type="protein sequence ID" value="KAK8875651.1"/>
    <property type="molecule type" value="Genomic_DNA"/>
</dbReference>
<name>A0ABR2JDZ9_9EUKA</name>
<feature type="domain" description="VASt" evidence="6">
    <location>
        <begin position="122"/>
        <end position="286"/>
    </location>
</feature>
<evidence type="ECO:0000256" key="3">
    <source>
        <dbReference type="ARBA" id="ARBA00022989"/>
    </source>
</evidence>
<gene>
    <name evidence="7" type="ORF">M9Y10_005824</name>
</gene>
<dbReference type="Proteomes" id="UP001470230">
    <property type="component" value="Unassembled WGS sequence"/>
</dbReference>
<evidence type="ECO:0000259" key="6">
    <source>
        <dbReference type="PROSITE" id="PS51778"/>
    </source>
</evidence>
<protein>
    <recommendedName>
        <fullName evidence="6">VASt domain-containing protein</fullName>
    </recommendedName>
</protein>
<dbReference type="Gene3D" id="2.30.29.30">
    <property type="entry name" value="Pleckstrin-homology domain (PH domain)/Phosphotyrosine-binding domain (PTB)"/>
    <property type="match status" value="1"/>
</dbReference>
<evidence type="ECO:0000256" key="2">
    <source>
        <dbReference type="ARBA" id="ARBA00022692"/>
    </source>
</evidence>
<evidence type="ECO:0000313" key="8">
    <source>
        <dbReference type="Proteomes" id="UP001470230"/>
    </source>
</evidence>
<feature type="transmembrane region" description="Helical" evidence="5">
    <location>
        <begin position="341"/>
        <end position="357"/>
    </location>
</feature>